<dbReference type="Proteomes" id="UP000887574">
    <property type="component" value="Unplaced"/>
</dbReference>
<evidence type="ECO:0000259" key="1">
    <source>
        <dbReference type="Pfam" id="PF00005"/>
    </source>
</evidence>
<dbReference type="GO" id="GO:0005524">
    <property type="term" value="F:ATP binding"/>
    <property type="evidence" value="ECO:0007669"/>
    <property type="project" value="InterPro"/>
</dbReference>
<feature type="domain" description="ABC transporter" evidence="1">
    <location>
        <begin position="21"/>
        <end position="151"/>
    </location>
</feature>
<accession>A0A915EDA3</accession>
<proteinExistence type="predicted"/>
<dbReference type="Gene3D" id="3.40.50.300">
    <property type="entry name" value="P-loop containing nucleotide triphosphate hydrolases"/>
    <property type="match status" value="1"/>
</dbReference>
<organism evidence="2 3">
    <name type="scientific">Ditylenchus dipsaci</name>
    <dbReference type="NCBI Taxonomy" id="166011"/>
    <lineage>
        <taxon>Eukaryota</taxon>
        <taxon>Metazoa</taxon>
        <taxon>Ecdysozoa</taxon>
        <taxon>Nematoda</taxon>
        <taxon>Chromadorea</taxon>
        <taxon>Rhabditida</taxon>
        <taxon>Tylenchina</taxon>
        <taxon>Tylenchomorpha</taxon>
        <taxon>Sphaerularioidea</taxon>
        <taxon>Anguinidae</taxon>
        <taxon>Anguininae</taxon>
        <taxon>Ditylenchus</taxon>
    </lineage>
</organism>
<dbReference type="GO" id="GO:0016887">
    <property type="term" value="F:ATP hydrolysis activity"/>
    <property type="evidence" value="ECO:0007669"/>
    <property type="project" value="InterPro"/>
</dbReference>
<dbReference type="WBParaSite" id="jg4079">
    <property type="protein sequence ID" value="jg4079"/>
    <property type="gene ID" value="jg4079"/>
</dbReference>
<dbReference type="AlphaFoldDB" id="A0A915EDA3"/>
<dbReference type="InterPro" id="IPR027417">
    <property type="entry name" value="P-loop_NTPase"/>
</dbReference>
<keyword evidence="2" id="KW-1185">Reference proteome</keyword>
<dbReference type="InterPro" id="IPR003439">
    <property type="entry name" value="ABC_transporter-like_ATP-bd"/>
</dbReference>
<name>A0A915EDA3_9BILA</name>
<evidence type="ECO:0000313" key="3">
    <source>
        <dbReference type="WBParaSite" id="jg4079"/>
    </source>
</evidence>
<protein>
    <submittedName>
        <fullName evidence="3">ABC transporter domain-containing protein</fullName>
    </submittedName>
</protein>
<dbReference type="SUPFAM" id="SSF52540">
    <property type="entry name" value="P-loop containing nucleoside triphosphate hydrolases"/>
    <property type="match status" value="1"/>
</dbReference>
<sequence>MQFMWNIESAKSKTQDGVVLEKINGMAAAGEVYAILGSSGSGSEMMLDALTKLQVDLCGEANFWIDLKQVTRETFAGSFDAVPSTDLSESHQSVYDFLLDVKCNKEPETHAKKEEVEMVVKMLGLELMAAQLVSELSEDLRKCLKILSTVLACRKALYIEGSCLQITSPIVADKLFKTLIPLAKLKNILVLMPVSLSKAYHTAFEMIEKGTLLDGGKILCQGGLNGLNMIYDRLTHVYGNKLDARFPLRTLFNIFGSEMQRNGDRFGILLRSSRMSIRKMFDMDSQPQFRFYEDDNPMCATVLSIFESGFTSKDITIKIGENRKEIIFHGDRKGSEPKRDYGVVVIPHHLQFDRWEWYDGNSDLLILFASINPNVDVPIEMLQLKSVKE</sequence>
<dbReference type="Pfam" id="PF00005">
    <property type="entry name" value="ABC_tran"/>
    <property type="match status" value="1"/>
</dbReference>
<reference evidence="3" key="1">
    <citation type="submission" date="2022-11" db="UniProtKB">
        <authorList>
            <consortium name="WormBaseParasite"/>
        </authorList>
    </citation>
    <scope>IDENTIFICATION</scope>
</reference>
<evidence type="ECO:0000313" key="2">
    <source>
        <dbReference type="Proteomes" id="UP000887574"/>
    </source>
</evidence>